<name>A0AAJ5YT86_9BASI</name>
<feature type="region of interest" description="Disordered" evidence="1">
    <location>
        <begin position="352"/>
        <end position="485"/>
    </location>
</feature>
<feature type="region of interest" description="Disordered" evidence="1">
    <location>
        <begin position="21"/>
        <end position="86"/>
    </location>
</feature>
<organism evidence="2 3">
    <name type="scientific">Malassezia yamatoensis</name>
    <dbReference type="NCBI Taxonomy" id="253288"/>
    <lineage>
        <taxon>Eukaryota</taxon>
        <taxon>Fungi</taxon>
        <taxon>Dikarya</taxon>
        <taxon>Basidiomycota</taxon>
        <taxon>Ustilaginomycotina</taxon>
        <taxon>Malasseziomycetes</taxon>
        <taxon>Malasseziales</taxon>
        <taxon>Malasseziaceae</taxon>
        <taxon>Malassezia</taxon>
    </lineage>
</organism>
<feature type="compositionally biased region" description="Low complexity" evidence="1">
    <location>
        <begin position="758"/>
        <end position="776"/>
    </location>
</feature>
<feature type="region of interest" description="Disordered" evidence="1">
    <location>
        <begin position="516"/>
        <end position="547"/>
    </location>
</feature>
<protein>
    <submittedName>
        <fullName evidence="2">Uncharacterized protein</fullName>
    </submittedName>
</protein>
<feature type="compositionally biased region" description="Polar residues" evidence="1">
    <location>
        <begin position="620"/>
        <end position="684"/>
    </location>
</feature>
<feature type="compositionally biased region" description="Polar residues" evidence="1">
    <location>
        <begin position="429"/>
        <end position="454"/>
    </location>
</feature>
<keyword evidence="3" id="KW-1185">Reference proteome</keyword>
<feature type="compositionally biased region" description="Polar residues" evidence="1">
    <location>
        <begin position="574"/>
        <end position="589"/>
    </location>
</feature>
<feature type="region of interest" description="Disordered" evidence="1">
    <location>
        <begin position="872"/>
        <end position="900"/>
    </location>
</feature>
<feature type="compositionally biased region" description="Low complexity" evidence="1">
    <location>
        <begin position="455"/>
        <end position="477"/>
    </location>
</feature>
<accession>A0AAJ5YT86</accession>
<evidence type="ECO:0000313" key="3">
    <source>
        <dbReference type="Proteomes" id="UP001219567"/>
    </source>
</evidence>
<sequence length="978" mass="106886">MELRLQACHTRNDVCTRITYKAPTPDPYAVDTKKTRAFQEQIDMPKPKLPSNGIASEPKHADQHESDDDDDDIVMPSGPAPPHARIAPMMPIVQPRITAPRPQTQSAEAITYEQPAMPAPNTTISPNDSESSVTMSSAPQLRIRQHDSTAFLPTSLRQRQQRAKSHFPTPNVVLEDLHDARRTLGMAVPHTPPRNNHRIPNSCKTHRSGPYWVLESSLLSCHSAQPAMGESRSKLDASQIHPVSSPTPTPKTHAMYFDDSQKQAILNLVEEEDDRMLNTPPAARIFFGTPGTAERQVVQRLDPNSSIGTVYERPTPPLPTTPDSSPGVGRVASPSWDLVEHRSILRDALGDVSNTNSTRFSPKPADIYQTKCTKPSYTPMRSSSARPSESLTPVQSVLQDWASSTFASSRTSPMKPSPRKESPIRLQKQDLQSGSDVFSSPSACPANQPNTHWDGSSSATPTARTTSTAPTANASGARRVPVVSKNRIHAQRVPNLSRSVASPFAKPSKASLVPATRVPAPRSTAYTASGTAQGKLAPEKPSRAQRLPRYASHVPATRVWDSPEKFARKRARITESSQSIPEDFSQSKQAARIPHQILRKDLPNAGENSAKNSIKPPTPFNSSSLSRTSPKSNASPIHSISPSKPCVANSSTYPQAPSISSEATGNFHKSANEASAISEQQDPHTSLPYKTRDAVKTVGSIIHTDSYNRLSLLKSPAAPPAPTAPADQPKETFARIAKEPIGKHASRSDISSNETKDASSQAARSARARTKSTAPACNTSTTILNSIHTGAARNLRTSTRIRRNTTPAPLPMSAADLARITAKHTKQNEQYSIDLRTQEYHLAGPRPPSPSQAFHMDARPREPHWQRAHHVETNERGEPVRHARGAGDTEEYTTPPHQGRSIRWDKRLVVSPSLKTAQRRPGSQHACLLPARTTLDSLGNVQSERMPNLRRQSVVVKRVVYENDDDMVDSDDDDDDSL</sequence>
<feature type="region of interest" description="Disordered" evidence="1">
    <location>
        <begin position="570"/>
        <end position="689"/>
    </location>
</feature>
<feature type="compositionally biased region" description="Polar residues" evidence="1">
    <location>
        <begin position="370"/>
        <end position="414"/>
    </location>
</feature>
<feature type="region of interest" description="Disordered" evidence="1">
    <location>
        <begin position="306"/>
        <end position="331"/>
    </location>
</feature>
<feature type="region of interest" description="Disordered" evidence="1">
    <location>
        <begin position="739"/>
        <end position="781"/>
    </location>
</feature>
<dbReference type="Proteomes" id="UP001219567">
    <property type="component" value="Chromosome 2"/>
</dbReference>
<feature type="compositionally biased region" description="Basic and acidic residues" evidence="1">
    <location>
        <begin position="872"/>
        <end position="887"/>
    </location>
</feature>
<evidence type="ECO:0000313" key="2">
    <source>
        <dbReference type="EMBL" id="WFC98825.1"/>
    </source>
</evidence>
<dbReference type="EMBL" id="CP119944">
    <property type="protein sequence ID" value="WFC98825.1"/>
    <property type="molecule type" value="Genomic_DNA"/>
</dbReference>
<gene>
    <name evidence="2" type="ORF">MYAM1_001558</name>
</gene>
<evidence type="ECO:0000256" key="1">
    <source>
        <dbReference type="SAM" id="MobiDB-lite"/>
    </source>
</evidence>
<reference evidence="2 3" key="1">
    <citation type="submission" date="2023-03" db="EMBL/GenBank/DDBJ databases">
        <title>Mating type loci evolution in Malassezia.</title>
        <authorList>
            <person name="Coelho M.A."/>
        </authorList>
    </citation>
    <scope>NUCLEOTIDE SEQUENCE [LARGE SCALE GENOMIC DNA]</scope>
    <source>
        <strain evidence="2 3">CBS 9725</strain>
    </source>
</reference>
<dbReference type="AlphaFoldDB" id="A0AAJ5YT86"/>
<proteinExistence type="predicted"/>